<accession>A0A976FS46</accession>
<protein>
    <recommendedName>
        <fullName evidence="1">C5orf34-like C-terminal domain-containing protein</fullName>
    </recommendedName>
</protein>
<dbReference type="KEGG" id="blac:94345942"/>
<dbReference type="PANTHER" id="PTHR34531:SF1">
    <property type="entry name" value="CHROMOSOME 5 OPEN READING FRAME 34"/>
    <property type="match status" value="1"/>
</dbReference>
<dbReference type="OrthoDB" id="75908at2759"/>
<gene>
    <name evidence="2" type="ORF">CCR75_002172</name>
</gene>
<dbReference type="GeneID" id="94345942"/>
<dbReference type="RefSeq" id="XP_067821030.1">
    <property type="nucleotide sequence ID" value="XM_067960271.1"/>
</dbReference>
<organism evidence="2 3">
    <name type="scientific">Bremia lactucae</name>
    <name type="common">Lettuce downy mildew</name>
    <dbReference type="NCBI Taxonomy" id="4779"/>
    <lineage>
        <taxon>Eukaryota</taxon>
        <taxon>Sar</taxon>
        <taxon>Stramenopiles</taxon>
        <taxon>Oomycota</taxon>
        <taxon>Peronosporomycetes</taxon>
        <taxon>Peronosporales</taxon>
        <taxon>Peronosporaceae</taxon>
        <taxon>Bremia</taxon>
    </lineage>
</organism>
<name>A0A976FS46_BRELC</name>
<sequence>MSMVSIQKGFDRRRCVLLMDGSAIGCYQRNLHETHIVMLAPSSHTYTYIQPDGTCSRHLTPTALSRHRPIVIDTLNLRNTLTHHAPYVHKKTLQLETMRYQRRNNAHRATWPCLKGKTKVSRLYNDQDKCFEMQSIEGAAKVQLHVSGKVVNVLYSVEVKTSDADGEANSSHAYYTTINQSFAMSETPEMFKYPVRVLLKAKAAWDQNKKAEVEYNRKSDTNVAVSHLPSNVAFTSRPAFSYIDTRHNSLDTHEQSNCWSLPEILRVATIPSKLMYQRMVAEVIGDQGTLFVSRRTCGHMPEILVQLNDGASLLTACDGFYTWFDETGHIQHRFTRETIPPSIEIKGSGSSLTSLLQHINYVLQAIESPASLQDRDLLSSPKLAIPEKLELVNEVENKHGCFRAFRDGRIRAAFSDRTILQVEHNGDRCSFVFPDGTTGQATLASAPFQYRSYIYQALEFGDWAFASQVERMQRHEKRQQTQAIVAQELQRIHIHCEISNEMKGILLNSRKDLGHRTFIDASSMTSFEVQDLQAMTQAHMLSVDQVLQGAASVAANPNNSPQKRY</sequence>
<dbReference type="EMBL" id="SHOA02000015">
    <property type="protein sequence ID" value="TDH71531.1"/>
    <property type="molecule type" value="Genomic_DNA"/>
</dbReference>
<evidence type="ECO:0000259" key="1">
    <source>
        <dbReference type="Pfam" id="PF15016"/>
    </source>
</evidence>
<dbReference type="InterPro" id="IPR053901">
    <property type="entry name" value="C5orf34-like"/>
</dbReference>
<evidence type="ECO:0000313" key="3">
    <source>
        <dbReference type="Proteomes" id="UP000294530"/>
    </source>
</evidence>
<proteinExistence type="predicted"/>
<dbReference type="Proteomes" id="UP000294530">
    <property type="component" value="Unassembled WGS sequence"/>
</dbReference>
<feature type="domain" description="C5orf34-like C-terminal" evidence="1">
    <location>
        <begin position="398"/>
        <end position="462"/>
    </location>
</feature>
<keyword evidence="3" id="KW-1185">Reference proteome</keyword>
<evidence type="ECO:0000313" key="2">
    <source>
        <dbReference type="EMBL" id="TDH71531.1"/>
    </source>
</evidence>
<dbReference type="Pfam" id="PF15016">
    <property type="entry name" value="C5orf34_C"/>
    <property type="match status" value="1"/>
</dbReference>
<dbReference type="AlphaFoldDB" id="A0A976FS46"/>
<comment type="caution">
    <text evidence="2">The sequence shown here is derived from an EMBL/GenBank/DDBJ whole genome shotgun (WGS) entry which is preliminary data.</text>
</comment>
<dbReference type="PANTHER" id="PTHR34531">
    <property type="entry name" value="ZGC:153352"/>
    <property type="match status" value="1"/>
</dbReference>
<reference evidence="2 3" key="1">
    <citation type="journal article" date="2021" name="Genome Biol.">
        <title>AFLAP: assembly-free linkage analysis pipeline using k-mers from genome sequencing data.</title>
        <authorList>
            <person name="Fletcher K."/>
            <person name="Zhang L."/>
            <person name="Gil J."/>
            <person name="Han R."/>
            <person name="Cavanaugh K."/>
            <person name="Michelmore R."/>
        </authorList>
    </citation>
    <scope>NUCLEOTIDE SEQUENCE [LARGE SCALE GENOMIC DNA]</scope>
    <source>
        <strain evidence="2 3">SF5</strain>
    </source>
</reference>
<dbReference type="InterPro" id="IPR027865">
    <property type="entry name" value="C5orf34-like_C"/>
</dbReference>